<dbReference type="RefSeq" id="WP_156227525.1">
    <property type="nucleotide sequence ID" value="NZ_CP046415.1"/>
</dbReference>
<evidence type="ECO:0000313" key="1">
    <source>
        <dbReference type="EMBL" id="QGT77604.1"/>
    </source>
</evidence>
<accession>A0A6I6D1K3</accession>
<reference evidence="1 2" key="1">
    <citation type="submission" date="2019-11" db="EMBL/GenBank/DDBJ databases">
        <authorList>
            <person name="Zhang J."/>
            <person name="Sun C."/>
        </authorList>
    </citation>
    <scope>NUCLEOTIDE SEQUENCE [LARGE SCALE GENOMIC DNA]</scope>
    <source>
        <strain evidence="2">sp2</strain>
    </source>
</reference>
<dbReference type="Gene3D" id="3.40.1410.10">
    <property type="entry name" value="Chorismate lyase-like"/>
    <property type="match status" value="1"/>
</dbReference>
<keyword evidence="2" id="KW-1185">Reference proteome</keyword>
<sequence>MSRFALGCFRTTARPAGDQRLFRLPAAQRRLATTTGSFTRALHRHTGHPVVVRRLDEGWRGHVAGRWPIPRVTRVWERRVRLESGDARVDALTQVVGPLTPRLHRAITGLADTPLMEVLARQPRCRRLSFRVSLRGGRISRETVYRIHLARVRVTEWFDIDLC</sequence>
<dbReference type="KEGG" id="ghl:GM160_01160"/>
<gene>
    <name evidence="1" type="ORF">GM160_01160</name>
</gene>
<proteinExistence type="predicted"/>
<name>A0A6I6D1K3_9GAMM</name>
<dbReference type="EMBL" id="CP046415">
    <property type="protein sequence ID" value="QGT77604.1"/>
    <property type="molecule type" value="Genomic_DNA"/>
</dbReference>
<dbReference type="AlphaFoldDB" id="A0A6I6D1K3"/>
<dbReference type="Proteomes" id="UP000427716">
    <property type="component" value="Chromosome"/>
</dbReference>
<dbReference type="SUPFAM" id="SSF64288">
    <property type="entry name" value="Chorismate lyase-like"/>
    <property type="match status" value="1"/>
</dbReference>
<dbReference type="InterPro" id="IPR028978">
    <property type="entry name" value="Chorismate_lyase_/UTRA_dom_sf"/>
</dbReference>
<evidence type="ECO:0000313" key="2">
    <source>
        <dbReference type="Proteomes" id="UP000427716"/>
    </source>
</evidence>
<evidence type="ECO:0008006" key="3">
    <source>
        <dbReference type="Google" id="ProtNLM"/>
    </source>
</evidence>
<organism evidence="1 2">
    <name type="scientific">Guyparkeria halophila</name>
    <dbReference type="NCBI Taxonomy" id="47960"/>
    <lineage>
        <taxon>Bacteria</taxon>
        <taxon>Pseudomonadati</taxon>
        <taxon>Pseudomonadota</taxon>
        <taxon>Gammaproteobacteria</taxon>
        <taxon>Chromatiales</taxon>
        <taxon>Thioalkalibacteraceae</taxon>
        <taxon>Guyparkeria</taxon>
    </lineage>
</organism>
<protein>
    <recommendedName>
        <fullName evidence="3">Chorismate lyase</fullName>
    </recommendedName>
</protein>